<reference evidence="2" key="1">
    <citation type="submission" date="2018-05" db="EMBL/GenBank/DDBJ databases">
        <authorList>
            <person name="Lanie J.A."/>
            <person name="Ng W.-L."/>
            <person name="Kazmierczak K.M."/>
            <person name="Andrzejewski T.M."/>
            <person name="Davidsen T.M."/>
            <person name="Wayne K.J."/>
            <person name="Tettelin H."/>
            <person name="Glass J.I."/>
            <person name="Rusch D."/>
            <person name="Podicherti R."/>
            <person name="Tsui H.-C.T."/>
            <person name="Winkler M.E."/>
        </authorList>
    </citation>
    <scope>NUCLEOTIDE SEQUENCE</scope>
</reference>
<dbReference type="Pfam" id="PF00571">
    <property type="entry name" value="CBS"/>
    <property type="match status" value="1"/>
</dbReference>
<gene>
    <name evidence="2" type="ORF">METZ01_LOCUS369805</name>
</gene>
<evidence type="ECO:0000313" key="2">
    <source>
        <dbReference type="EMBL" id="SVD16951.1"/>
    </source>
</evidence>
<feature type="domain" description="CBS" evidence="1">
    <location>
        <begin position="1"/>
        <end position="47"/>
    </location>
</feature>
<sequence>MTKKLVTFRPETNVLEAIDILLKNKISGAPVLDENGNIIGVLSEIDC</sequence>
<evidence type="ECO:0000259" key="1">
    <source>
        <dbReference type="PROSITE" id="PS51371"/>
    </source>
</evidence>
<protein>
    <recommendedName>
        <fullName evidence="1">CBS domain-containing protein</fullName>
    </recommendedName>
</protein>
<accession>A0A382T6L2</accession>
<organism evidence="2">
    <name type="scientific">marine metagenome</name>
    <dbReference type="NCBI Taxonomy" id="408172"/>
    <lineage>
        <taxon>unclassified sequences</taxon>
        <taxon>metagenomes</taxon>
        <taxon>ecological metagenomes</taxon>
    </lineage>
</organism>
<name>A0A382T6L2_9ZZZZ</name>
<dbReference type="EMBL" id="UINC01133806">
    <property type="protein sequence ID" value="SVD16951.1"/>
    <property type="molecule type" value="Genomic_DNA"/>
</dbReference>
<proteinExistence type="predicted"/>
<dbReference type="Gene3D" id="3.10.580.10">
    <property type="entry name" value="CBS-domain"/>
    <property type="match status" value="1"/>
</dbReference>
<dbReference type="AlphaFoldDB" id="A0A382T6L2"/>
<dbReference type="InterPro" id="IPR000644">
    <property type="entry name" value="CBS_dom"/>
</dbReference>
<dbReference type="InterPro" id="IPR046342">
    <property type="entry name" value="CBS_dom_sf"/>
</dbReference>
<feature type="non-terminal residue" evidence="2">
    <location>
        <position position="47"/>
    </location>
</feature>
<dbReference type="PROSITE" id="PS51371">
    <property type="entry name" value="CBS"/>
    <property type="match status" value="1"/>
</dbReference>
<dbReference type="SUPFAM" id="SSF54631">
    <property type="entry name" value="CBS-domain pair"/>
    <property type="match status" value="1"/>
</dbReference>